<gene>
    <name evidence="1" type="ORF">DICVIV_09816</name>
</gene>
<organism evidence="1 2">
    <name type="scientific">Dictyocaulus viviparus</name>
    <name type="common">Bovine lungworm</name>
    <dbReference type="NCBI Taxonomy" id="29172"/>
    <lineage>
        <taxon>Eukaryota</taxon>
        <taxon>Metazoa</taxon>
        <taxon>Ecdysozoa</taxon>
        <taxon>Nematoda</taxon>
        <taxon>Chromadorea</taxon>
        <taxon>Rhabditida</taxon>
        <taxon>Rhabditina</taxon>
        <taxon>Rhabditomorpha</taxon>
        <taxon>Strongyloidea</taxon>
        <taxon>Metastrongylidae</taxon>
        <taxon>Dictyocaulus</taxon>
    </lineage>
</organism>
<reference evidence="2" key="2">
    <citation type="journal article" date="2016" name="Sci. Rep.">
        <title>Dictyocaulus viviparus genome, variome and transcriptome elucidate lungworm biology and support future intervention.</title>
        <authorList>
            <person name="McNulty S.N."/>
            <person name="Strube C."/>
            <person name="Rosa B.A."/>
            <person name="Martin J.C."/>
            <person name="Tyagi R."/>
            <person name="Choi Y.J."/>
            <person name="Wang Q."/>
            <person name="Hallsworth Pepin K."/>
            <person name="Zhang X."/>
            <person name="Ozersky P."/>
            <person name="Wilson R.K."/>
            <person name="Sternberg P.W."/>
            <person name="Gasser R.B."/>
            <person name="Mitreva M."/>
        </authorList>
    </citation>
    <scope>NUCLEOTIDE SEQUENCE [LARGE SCALE GENOMIC DNA]</scope>
    <source>
        <strain evidence="2">HannoverDv2000</strain>
    </source>
</reference>
<proteinExistence type="predicted"/>
<keyword evidence="2" id="KW-1185">Reference proteome</keyword>
<reference evidence="1 2" key="1">
    <citation type="submission" date="2013-11" db="EMBL/GenBank/DDBJ databases">
        <title>Draft genome of the bovine lungworm Dictyocaulus viviparus.</title>
        <authorList>
            <person name="Mitreva M."/>
        </authorList>
    </citation>
    <scope>NUCLEOTIDE SEQUENCE [LARGE SCALE GENOMIC DNA]</scope>
    <source>
        <strain evidence="1 2">HannoverDv2000</strain>
    </source>
</reference>
<sequence>MRMTSFCNMVDINSSSTVDNARRINDGASNITENSTHLMDHHKLSKRNNEVNSSQEMQAFVKNLGQSSDISELFEETLSIIELLEDNIVSNTLSYEPIRFMLPCFLDHMTYVNELASSMFKCLRLLQQCV</sequence>
<dbReference type="EMBL" id="KN716494">
    <property type="protein sequence ID" value="KJH44158.1"/>
    <property type="molecule type" value="Genomic_DNA"/>
</dbReference>
<dbReference type="AlphaFoldDB" id="A0A0D8XHQ4"/>
<evidence type="ECO:0000313" key="2">
    <source>
        <dbReference type="Proteomes" id="UP000053766"/>
    </source>
</evidence>
<accession>A0A0D8XHQ4</accession>
<dbReference type="Proteomes" id="UP000053766">
    <property type="component" value="Unassembled WGS sequence"/>
</dbReference>
<evidence type="ECO:0000313" key="1">
    <source>
        <dbReference type="EMBL" id="KJH44158.1"/>
    </source>
</evidence>
<protein>
    <submittedName>
        <fullName evidence="1">Uncharacterized protein</fullName>
    </submittedName>
</protein>
<name>A0A0D8XHQ4_DICVI</name>